<feature type="coiled-coil region" evidence="1">
    <location>
        <begin position="72"/>
        <end position="102"/>
    </location>
</feature>
<proteinExistence type="predicted"/>
<evidence type="ECO:0000313" key="2">
    <source>
        <dbReference type="EMBL" id="CAJ1387925.1"/>
    </source>
</evidence>
<reference evidence="2" key="1">
    <citation type="submission" date="2023-08" db="EMBL/GenBank/DDBJ databases">
        <authorList>
            <person name="Chen Y."/>
            <person name="Shah S."/>
            <person name="Dougan E. K."/>
            <person name="Thang M."/>
            <person name="Chan C."/>
        </authorList>
    </citation>
    <scope>NUCLEOTIDE SEQUENCE</scope>
</reference>
<sequence length="225" mass="24911">MPAGSGAAGAALRALLRPAIPQASATEEDHSLVDLSLSDSSASLLVAEEAASPSRHKWSVAPEEPNLEERQLKCQQELEKELQQKRAELREKEAQLRARTELAEPVCQTSLPEAALYEPFRWMETLPKEQRSQLARCTTPHSAMRALAPNDAPHGVLEALQRQTAQLMGAALELEEEIQKEEAQHQAQLAAIHEEHRAQKKRGKLRLLAHWAPDRVSQLQAEAVA</sequence>
<protein>
    <submittedName>
        <fullName evidence="2">Uncharacterized protein</fullName>
    </submittedName>
</protein>
<organism evidence="2 3">
    <name type="scientific">Effrenium voratum</name>
    <dbReference type="NCBI Taxonomy" id="2562239"/>
    <lineage>
        <taxon>Eukaryota</taxon>
        <taxon>Sar</taxon>
        <taxon>Alveolata</taxon>
        <taxon>Dinophyceae</taxon>
        <taxon>Suessiales</taxon>
        <taxon>Symbiodiniaceae</taxon>
        <taxon>Effrenium</taxon>
    </lineage>
</organism>
<evidence type="ECO:0000256" key="1">
    <source>
        <dbReference type="SAM" id="Coils"/>
    </source>
</evidence>
<accession>A0AA36IHK1</accession>
<dbReference type="Proteomes" id="UP001178507">
    <property type="component" value="Unassembled WGS sequence"/>
</dbReference>
<keyword evidence="3" id="KW-1185">Reference proteome</keyword>
<comment type="caution">
    <text evidence="2">The sequence shown here is derived from an EMBL/GenBank/DDBJ whole genome shotgun (WGS) entry which is preliminary data.</text>
</comment>
<evidence type="ECO:0000313" key="3">
    <source>
        <dbReference type="Proteomes" id="UP001178507"/>
    </source>
</evidence>
<keyword evidence="1" id="KW-0175">Coiled coil</keyword>
<name>A0AA36IHK1_9DINO</name>
<dbReference type="EMBL" id="CAUJNA010001602">
    <property type="protein sequence ID" value="CAJ1387925.1"/>
    <property type="molecule type" value="Genomic_DNA"/>
</dbReference>
<gene>
    <name evidence="2" type="ORF">EVOR1521_LOCUS13899</name>
</gene>
<feature type="coiled-coil region" evidence="1">
    <location>
        <begin position="157"/>
        <end position="195"/>
    </location>
</feature>
<dbReference type="AlphaFoldDB" id="A0AA36IHK1"/>